<name>A0ACC1IYP5_9FUNG</name>
<accession>A0ACC1IYP5</accession>
<dbReference type="Proteomes" id="UP001150603">
    <property type="component" value="Unassembled WGS sequence"/>
</dbReference>
<sequence length="350" mass="38426">SLDANLKKNTGFIKKCKASMGQDNAPQLLREVKLLRLDKYVSEIVPAAADGLLRCKQASDVSAAIDVISALHARFPATFTVPLITQLLKQLQPPNIAALTQMTSEQREKEEQARQAKQKTLLRVVGEMFLGGLLWGIDAIPDGVEGVDRTEAFMLSFAGATNSNKAVSKVRDLVKQPGYSVFAGALQNLFVSDREHHLSCVLAASVAKAFRGDFALAESDSLETAASTVSLAGMQSDTSEHVVTEDMCKRIKMILQEYCDSAVEHVTSMHKSLLKVRRKADERLFTKGVVHSEVKEKLERHERSFDRLAESVRLLCESLAREPPHLENAADDGDQLGISFDAPAAPARKW</sequence>
<reference evidence="1" key="1">
    <citation type="submission" date="2022-07" db="EMBL/GenBank/DDBJ databases">
        <title>Phylogenomic reconstructions and comparative analyses of Kickxellomycotina fungi.</title>
        <authorList>
            <person name="Reynolds N.K."/>
            <person name="Stajich J.E."/>
            <person name="Barry K."/>
            <person name="Grigoriev I.V."/>
            <person name="Crous P."/>
            <person name="Smith M.E."/>
        </authorList>
    </citation>
    <scope>NUCLEOTIDE SEQUENCE</scope>
    <source>
        <strain evidence="1">NRRL 5244</strain>
    </source>
</reference>
<protein>
    <submittedName>
        <fullName evidence="1">mRNA decay protein</fullName>
    </submittedName>
</protein>
<proteinExistence type="predicted"/>
<gene>
    <name evidence="1" type="primary">NMD2_1</name>
    <name evidence="1" type="ORF">FBU59_006908</name>
</gene>
<feature type="non-terminal residue" evidence="1">
    <location>
        <position position="350"/>
    </location>
</feature>
<organism evidence="1 2">
    <name type="scientific">Linderina macrospora</name>
    <dbReference type="NCBI Taxonomy" id="4868"/>
    <lineage>
        <taxon>Eukaryota</taxon>
        <taxon>Fungi</taxon>
        <taxon>Fungi incertae sedis</taxon>
        <taxon>Zoopagomycota</taxon>
        <taxon>Kickxellomycotina</taxon>
        <taxon>Kickxellomycetes</taxon>
        <taxon>Kickxellales</taxon>
        <taxon>Kickxellaceae</taxon>
        <taxon>Linderina</taxon>
    </lineage>
</organism>
<comment type="caution">
    <text evidence="1">The sequence shown here is derived from an EMBL/GenBank/DDBJ whole genome shotgun (WGS) entry which is preliminary data.</text>
</comment>
<dbReference type="EMBL" id="JANBPW010006308">
    <property type="protein sequence ID" value="KAJ1930861.1"/>
    <property type="molecule type" value="Genomic_DNA"/>
</dbReference>
<evidence type="ECO:0000313" key="2">
    <source>
        <dbReference type="Proteomes" id="UP001150603"/>
    </source>
</evidence>
<evidence type="ECO:0000313" key="1">
    <source>
        <dbReference type="EMBL" id="KAJ1930861.1"/>
    </source>
</evidence>
<keyword evidence="2" id="KW-1185">Reference proteome</keyword>
<feature type="non-terminal residue" evidence="1">
    <location>
        <position position="1"/>
    </location>
</feature>